<keyword evidence="3" id="KW-1185">Reference proteome</keyword>
<dbReference type="Gene3D" id="3.90.1200.10">
    <property type="match status" value="1"/>
</dbReference>
<dbReference type="AlphaFoldDB" id="A0AAN7HIV1"/>
<dbReference type="CDD" id="cd05120">
    <property type="entry name" value="APH_ChoK_like"/>
    <property type="match status" value="1"/>
</dbReference>
<dbReference type="EMBL" id="MU857792">
    <property type="protein sequence ID" value="KAK4243663.1"/>
    <property type="molecule type" value="Genomic_DNA"/>
</dbReference>
<feature type="domain" description="Aminoglycoside phosphotransferase" evidence="1">
    <location>
        <begin position="69"/>
        <end position="267"/>
    </location>
</feature>
<dbReference type="GO" id="GO:0016301">
    <property type="term" value="F:kinase activity"/>
    <property type="evidence" value="ECO:0007669"/>
    <property type="project" value="UniProtKB-KW"/>
</dbReference>
<comment type="caution">
    <text evidence="2">The sequence shown here is derived from an EMBL/GenBank/DDBJ whole genome shotgun (WGS) entry which is preliminary data.</text>
</comment>
<reference evidence="2" key="2">
    <citation type="submission" date="2023-05" db="EMBL/GenBank/DDBJ databases">
        <authorList>
            <consortium name="Lawrence Berkeley National Laboratory"/>
            <person name="Steindorff A."/>
            <person name="Hensen N."/>
            <person name="Bonometti L."/>
            <person name="Westerberg I."/>
            <person name="Brannstrom I.O."/>
            <person name="Guillou S."/>
            <person name="Cros-Aarteil S."/>
            <person name="Calhoun S."/>
            <person name="Haridas S."/>
            <person name="Kuo A."/>
            <person name="Mondo S."/>
            <person name="Pangilinan J."/>
            <person name="Riley R."/>
            <person name="Labutti K."/>
            <person name="Andreopoulos B."/>
            <person name="Lipzen A."/>
            <person name="Chen C."/>
            <person name="Yanf M."/>
            <person name="Daum C."/>
            <person name="Ng V."/>
            <person name="Clum A."/>
            <person name="Ohm R."/>
            <person name="Martin F."/>
            <person name="Silar P."/>
            <person name="Natvig D."/>
            <person name="Lalanne C."/>
            <person name="Gautier V."/>
            <person name="Ament-Velasquez S.L."/>
            <person name="Kruys A."/>
            <person name="Hutchinson M.I."/>
            <person name="Powell A.J."/>
            <person name="Barry K."/>
            <person name="Miller A.N."/>
            <person name="Grigoriev I.V."/>
            <person name="Debuchy R."/>
            <person name="Gladieux P."/>
            <person name="Thoren M.H."/>
            <person name="Johannesson H."/>
        </authorList>
    </citation>
    <scope>NUCLEOTIDE SEQUENCE</scope>
    <source>
        <strain evidence="2">CBS 359.72</strain>
    </source>
</reference>
<dbReference type="InterPro" id="IPR051678">
    <property type="entry name" value="AGP_Transferase"/>
</dbReference>
<dbReference type="PANTHER" id="PTHR21310">
    <property type="entry name" value="AMINOGLYCOSIDE PHOSPHOTRANSFERASE-RELATED-RELATED"/>
    <property type="match status" value="1"/>
</dbReference>
<dbReference type="PANTHER" id="PTHR21310:SF48">
    <property type="entry name" value="AMINOGLYCOSIDE PHOSPHOTRANSFERASE DOMAIN-CONTAINING PROTEIN"/>
    <property type="match status" value="1"/>
</dbReference>
<dbReference type="InterPro" id="IPR002575">
    <property type="entry name" value="Aminoglycoside_PTrfase"/>
</dbReference>
<evidence type="ECO:0000313" key="3">
    <source>
        <dbReference type="Proteomes" id="UP001303647"/>
    </source>
</evidence>
<gene>
    <name evidence="2" type="ORF">C7999DRAFT_36012</name>
</gene>
<name>A0AAN7HIV1_9PEZI</name>
<dbReference type="Pfam" id="PF01636">
    <property type="entry name" value="APH"/>
    <property type="match status" value="1"/>
</dbReference>
<accession>A0AAN7HIV1</accession>
<organism evidence="2 3">
    <name type="scientific">Corynascus novoguineensis</name>
    <dbReference type="NCBI Taxonomy" id="1126955"/>
    <lineage>
        <taxon>Eukaryota</taxon>
        <taxon>Fungi</taxon>
        <taxon>Dikarya</taxon>
        <taxon>Ascomycota</taxon>
        <taxon>Pezizomycotina</taxon>
        <taxon>Sordariomycetes</taxon>
        <taxon>Sordariomycetidae</taxon>
        <taxon>Sordariales</taxon>
        <taxon>Chaetomiaceae</taxon>
        <taxon>Corynascus</taxon>
    </lineage>
</organism>
<evidence type="ECO:0000313" key="2">
    <source>
        <dbReference type="EMBL" id="KAK4243663.1"/>
    </source>
</evidence>
<dbReference type="InterPro" id="IPR011009">
    <property type="entry name" value="Kinase-like_dom_sf"/>
</dbReference>
<evidence type="ECO:0000259" key="1">
    <source>
        <dbReference type="Pfam" id="PF01636"/>
    </source>
</evidence>
<dbReference type="Proteomes" id="UP001303647">
    <property type="component" value="Unassembled WGS sequence"/>
</dbReference>
<keyword evidence="2" id="KW-0808">Transferase</keyword>
<keyword evidence="2" id="KW-0418">Kinase</keyword>
<proteinExistence type="predicted"/>
<dbReference type="SUPFAM" id="SSF56112">
    <property type="entry name" value="Protein kinase-like (PK-like)"/>
    <property type="match status" value="1"/>
</dbReference>
<protein>
    <submittedName>
        <fullName evidence="2">Kinase-like domain-containing protein</fullName>
    </submittedName>
</protein>
<sequence>MSQNPQEEAEVSGDNDMHTIQKRLRNMRYVDAVQASSEIYNFFGGRVLEHTTPHGDVLAVKVSSRIDRSEGDMMHYAATHGMRAPRVRGVYDILVGSGTTTTRRLASAMISERAPGVPLADVWQDGMSAADREAVKTQLRDQLARMRACAEPFIGRVGRQPVRNIYDAALVGPDSYCGPFADEAAFDDWCLARIPGGPLARAKWRWLLNAERKGRGAGGGNRFVLTHGDLTPRNIIVQGNVVTGIVDWERSGFFPEYAEYAFAMALCHSHEEWWIPVLEELLPSCSKQRLEFTRLVEEGVINS</sequence>
<reference evidence="2" key="1">
    <citation type="journal article" date="2023" name="Mol. Phylogenet. Evol.">
        <title>Genome-scale phylogeny and comparative genomics of the fungal order Sordariales.</title>
        <authorList>
            <person name="Hensen N."/>
            <person name="Bonometti L."/>
            <person name="Westerberg I."/>
            <person name="Brannstrom I.O."/>
            <person name="Guillou S."/>
            <person name="Cros-Aarteil S."/>
            <person name="Calhoun S."/>
            <person name="Haridas S."/>
            <person name="Kuo A."/>
            <person name="Mondo S."/>
            <person name="Pangilinan J."/>
            <person name="Riley R."/>
            <person name="LaButti K."/>
            <person name="Andreopoulos B."/>
            <person name="Lipzen A."/>
            <person name="Chen C."/>
            <person name="Yan M."/>
            <person name="Daum C."/>
            <person name="Ng V."/>
            <person name="Clum A."/>
            <person name="Steindorff A."/>
            <person name="Ohm R.A."/>
            <person name="Martin F."/>
            <person name="Silar P."/>
            <person name="Natvig D.O."/>
            <person name="Lalanne C."/>
            <person name="Gautier V."/>
            <person name="Ament-Velasquez S.L."/>
            <person name="Kruys A."/>
            <person name="Hutchinson M.I."/>
            <person name="Powell A.J."/>
            <person name="Barry K."/>
            <person name="Miller A.N."/>
            <person name="Grigoriev I.V."/>
            <person name="Debuchy R."/>
            <person name="Gladieux P."/>
            <person name="Hiltunen Thoren M."/>
            <person name="Johannesson H."/>
        </authorList>
    </citation>
    <scope>NUCLEOTIDE SEQUENCE</scope>
    <source>
        <strain evidence="2">CBS 359.72</strain>
    </source>
</reference>